<dbReference type="CDD" id="cd10208">
    <property type="entry name" value="ASKHA_NBD_ScArp9-like"/>
    <property type="match status" value="1"/>
</dbReference>
<dbReference type="OrthoDB" id="74201at2759"/>
<dbReference type="InterPro" id="IPR004000">
    <property type="entry name" value="Actin"/>
</dbReference>
<evidence type="ECO:0000256" key="1">
    <source>
        <dbReference type="RuleBase" id="RU000487"/>
    </source>
</evidence>
<gene>
    <name evidence="3" type="ORF">AMORRO_LOCUS9718</name>
</gene>
<dbReference type="Pfam" id="PF00022">
    <property type="entry name" value="Actin"/>
    <property type="match status" value="1"/>
</dbReference>
<dbReference type="InterPro" id="IPR043129">
    <property type="entry name" value="ATPase_NBD"/>
</dbReference>
<comment type="similarity">
    <text evidence="1">Belongs to the actin family.</text>
</comment>
<dbReference type="PANTHER" id="PTHR11937">
    <property type="entry name" value="ACTIN"/>
    <property type="match status" value="1"/>
</dbReference>
<feature type="region of interest" description="Disordered" evidence="2">
    <location>
        <begin position="60"/>
        <end position="95"/>
    </location>
</feature>
<sequence length="436" mass="49851">MHFSLKEENYVVIENGSFKIKAIKGVSDTNRFPSVPGYVWFRTLFSARLIPTKVGRKIEDQENQNSEAQIEVISSPDISEPNSPNSSTLPKRNSKEPKYICGAQLEEAKEKFADNFQITYPIKRGVIQNWEELEALWRHILLKELNIKRARNECPVLVSVPNSWKRDDYERITQLFFETFNAPGLYIANQALMTMYGFGSLTGLVVDIGYGKTEITPVIDCSVQYHAAQVIPIAGQDFDEYFLSLLLSDSKFMEEYGDTPDLEFARAIKETDICEIPEDPYQIDNEKLERMEVDYLEKKVYEPLFNPQLINRHGILSLPEAISLAISLCETDRRNILWESITVTGGSSLVKGFKERLETELRLYLSASENYGDFQVKEVKFLKLPEYFTNLRERPDLGGFLGSSITAKLSFPDPKGFINKVDYNEHGPSVIHTKGY</sequence>
<dbReference type="Gene3D" id="3.30.420.40">
    <property type="match status" value="4"/>
</dbReference>
<accession>A0A9N9DLU9</accession>
<dbReference type="Proteomes" id="UP000789342">
    <property type="component" value="Unassembled WGS sequence"/>
</dbReference>
<dbReference type="PRINTS" id="PR00190">
    <property type="entry name" value="ACTIN"/>
</dbReference>
<evidence type="ECO:0000313" key="3">
    <source>
        <dbReference type="EMBL" id="CAG8645576.1"/>
    </source>
</evidence>
<reference evidence="3" key="1">
    <citation type="submission" date="2021-06" db="EMBL/GenBank/DDBJ databases">
        <authorList>
            <person name="Kallberg Y."/>
            <person name="Tangrot J."/>
            <person name="Rosling A."/>
        </authorList>
    </citation>
    <scope>NUCLEOTIDE SEQUENCE</scope>
    <source>
        <strain evidence="3">CL551</strain>
    </source>
</reference>
<dbReference type="AlphaFoldDB" id="A0A9N9DLU9"/>
<keyword evidence="4" id="KW-1185">Reference proteome</keyword>
<organism evidence="3 4">
    <name type="scientific">Acaulospora morrowiae</name>
    <dbReference type="NCBI Taxonomy" id="94023"/>
    <lineage>
        <taxon>Eukaryota</taxon>
        <taxon>Fungi</taxon>
        <taxon>Fungi incertae sedis</taxon>
        <taxon>Mucoromycota</taxon>
        <taxon>Glomeromycotina</taxon>
        <taxon>Glomeromycetes</taxon>
        <taxon>Diversisporales</taxon>
        <taxon>Acaulosporaceae</taxon>
        <taxon>Acaulospora</taxon>
    </lineage>
</organism>
<dbReference type="SUPFAM" id="SSF53067">
    <property type="entry name" value="Actin-like ATPase domain"/>
    <property type="match status" value="2"/>
</dbReference>
<dbReference type="SMART" id="SM00268">
    <property type="entry name" value="ACTIN"/>
    <property type="match status" value="1"/>
</dbReference>
<evidence type="ECO:0000313" key="4">
    <source>
        <dbReference type="Proteomes" id="UP000789342"/>
    </source>
</evidence>
<evidence type="ECO:0000256" key="2">
    <source>
        <dbReference type="SAM" id="MobiDB-lite"/>
    </source>
</evidence>
<proteinExistence type="inferred from homology"/>
<dbReference type="EMBL" id="CAJVPV010009833">
    <property type="protein sequence ID" value="CAG8645576.1"/>
    <property type="molecule type" value="Genomic_DNA"/>
</dbReference>
<feature type="compositionally biased region" description="Polar residues" evidence="2">
    <location>
        <begin position="76"/>
        <end position="91"/>
    </location>
</feature>
<comment type="caution">
    <text evidence="3">The sequence shown here is derived from an EMBL/GenBank/DDBJ whole genome shotgun (WGS) entry which is preliminary data.</text>
</comment>
<name>A0A9N9DLU9_9GLOM</name>
<protein>
    <submittedName>
        <fullName evidence="3">11885_t:CDS:1</fullName>
    </submittedName>
</protein>